<keyword evidence="2" id="KW-0413">Isomerase</keyword>
<dbReference type="EMBL" id="LAJF01000097">
    <property type="protein sequence ID" value="KKB82514.1"/>
    <property type="molecule type" value="Genomic_DNA"/>
</dbReference>
<dbReference type="Gene3D" id="3.40.50.1860">
    <property type="match status" value="2"/>
</dbReference>
<gene>
    <name evidence="4" type="ORF">SAMN02745223_04060</name>
    <name evidence="3" type="ORF">VW29_16210</name>
</gene>
<dbReference type="PATRIC" id="fig|1121477.3.peg.4417"/>
<protein>
    <submittedName>
        <fullName evidence="4">Aspartate racemase</fullName>
    </submittedName>
</protein>
<reference evidence="3 5" key="1">
    <citation type="submission" date="2015-03" db="EMBL/GenBank/DDBJ databases">
        <authorList>
            <person name="Hassan Y.I."/>
            <person name="Lepp D."/>
            <person name="Zhou T."/>
        </authorList>
    </citation>
    <scope>NUCLEOTIDE SEQUENCE [LARGE SCALE GENOMIC DNA]</scope>
    <source>
        <strain evidence="3 5">DSM 17137</strain>
    </source>
</reference>
<dbReference type="SUPFAM" id="SSF53681">
    <property type="entry name" value="Aspartate/glutamate racemase"/>
    <property type="match status" value="2"/>
</dbReference>
<dbReference type="GO" id="GO:0047661">
    <property type="term" value="F:amino-acid racemase activity"/>
    <property type="evidence" value="ECO:0007669"/>
    <property type="project" value="InterPro"/>
</dbReference>
<dbReference type="InterPro" id="IPR001920">
    <property type="entry name" value="Asp/Glu_race"/>
</dbReference>
<evidence type="ECO:0000313" key="6">
    <source>
        <dbReference type="Proteomes" id="UP000184533"/>
    </source>
</evidence>
<evidence type="ECO:0000313" key="4">
    <source>
        <dbReference type="EMBL" id="SHF98109.1"/>
    </source>
</evidence>
<accession>A0A0F5LK06</accession>
<organism evidence="3 5">
    <name type="scientific">Devosia limi DSM 17137</name>
    <dbReference type="NCBI Taxonomy" id="1121477"/>
    <lineage>
        <taxon>Bacteria</taxon>
        <taxon>Pseudomonadati</taxon>
        <taxon>Pseudomonadota</taxon>
        <taxon>Alphaproteobacteria</taxon>
        <taxon>Hyphomicrobiales</taxon>
        <taxon>Devosiaceae</taxon>
        <taxon>Devosia</taxon>
    </lineage>
</organism>
<dbReference type="Pfam" id="PF01177">
    <property type="entry name" value="Asp_Glu_race"/>
    <property type="match status" value="1"/>
</dbReference>
<dbReference type="InterPro" id="IPR004380">
    <property type="entry name" value="Asp_race"/>
</dbReference>
<dbReference type="Proteomes" id="UP000033608">
    <property type="component" value="Unassembled WGS sequence"/>
</dbReference>
<evidence type="ECO:0000256" key="2">
    <source>
        <dbReference type="ARBA" id="ARBA00023235"/>
    </source>
</evidence>
<sequence>MRTIGLIGGMSWESTAHYYRVLNQETARRLGGLHSAPVIVHSLDFAPIEAMQRAGDWDGAGRELARSAQGLVAAGAEIIGLATNTMHIVADTITAGLDARFVHIADPTADALLADGFETVGLLGTRFTMEMGFYRERLEARGLSVLIPEIDRTNLNGIIYEELCRGIVRDESRRTYVTAIERLAARGAEAVILGCTEIAMLIDDSVSPLPVYDTTDLHAKALVTAALA</sequence>
<dbReference type="NCBIfam" id="TIGR00035">
    <property type="entry name" value="asp_race"/>
    <property type="match status" value="1"/>
</dbReference>
<evidence type="ECO:0000313" key="5">
    <source>
        <dbReference type="Proteomes" id="UP000033608"/>
    </source>
</evidence>
<name>A0A0F5LK06_9HYPH</name>
<dbReference type="PANTHER" id="PTHR21198:SF7">
    <property type="entry name" value="ASPARTATE-GLUTAMATE RACEMASE FAMILY"/>
    <property type="match status" value="1"/>
</dbReference>
<comment type="similarity">
    <text evidence="1">Belongs to the aspartate/glutamate racemases family.</text>
</comment>
<evidence type="ECO:0000256" key="1">
    <source>
        <dbReference type="ARBA" id="ARBA00007847"/>
    </source>
</evidence>
<dbReference type="EMBL" id="FQVC01000020">
    <property type="protein sequence ID" value="SHF98109.1"/>
    <property type="molecule type" value="Genomic_DNA"/>
</dbReference>
<dbReference type="STRING" id="1121477.SAMN02745223_04060"/>
<reference evidence="4 6" key="2">
    <citation type="submission" date="2016-11" db="EMBL/GenBank/DDBJ databases">
        <authorList>
            <person name="Jaros S."/>
            <person name="Januszkiewicz K."/>
            <person name="Wedrychowicz H."/>
        </authorList>
    </citation>
    <scope>NUCLEOTIDE SEQUENCE [LARGE SCALE GENOMIC DNA]</scope>
    <source>
        <strain evidence="4 6">DSM 17137</strain>
    </source>
</reference>
<dbReference type="PANTHER" id="PTHR21198">
    <property type="entry name" value="GLUTAMATE RACEMASE"/>
    <property type="match status" value="1"/>
</dbReference>
<dbReference type="RefSeq" id="WP_046136320.1">
    <property type="nucleotide sequence ID" value="NZ_FQVC01000020.1"/>
</dbReference>
<keyword evidence="5" id="KW-1185">Reference proteome</keyword>
<dbReference type="AlphaFoldDB" id="A0A0F5LK06"/>
<dbReference type="InterPro" id="IPR015942">
    <property type="entry name" value="Asp/Glu/hydantoin_racemase"/>
</dbReference>
<dbReference type="OrthoDB" id="9803739at2"/>
<dbReference type="Proteomes" id="UP000184533">
    <property type="component" value="Unassembled WGS sequence"/>
</dbReference>
<proteinExistence type="inferred from homology"/>
<evidence type="ECO:0000313" key="3">
    <source>
        <dbReference type="EMBL" id="KKB82514.1"/>
    </source>
</evidence>